<evidence type="ECO:0000256" key="2">
    <source>
        <dbReference type="ARBA" id="ARBA00023125"/>
    </source>
</evidence>
<keyword evidence="1" id="KW-0805">Transcription regulation</keyword>
<dbReference type="SUPFAM" id="SSF48498">
    <property type="entry name" value="Tetracyclin repressor-like, C-terminal domain"/>
    <property type="match status" value="1"/>
</dbReference>
<dbReference type="EMBL" id="JBFAUK010000002">
    <property type="protein sequence ID" value="MEV5505387.1"/>
    <property type="molecule type" value="Genomic_DNA"/>
</dbReference>
<evidence type="ECO:0000256" key="4">
    <source>
        <dbReference type="PROSITE-ProRule" id="PRU00335"/>
    </source>
</evidence>
<evidence type="ECO:0000256" key="1">
    <source>
        <dbReference type="ARBA" id="ARBA00023015"/>
    </source>
</evidence>
<keyword evidence="7" id="KW-1185">Reference proteome</keyword>
<evidence type="ECO:0000313" key="7">
    <source>
        <dbReference type="Proteomes" id="UP001552594"/>
    </source>
</evidence>
<evidence type="ECO:0000256" key="3">
    <source>
        <dbReference type="ARBA" id="ARBA00023163"/>
    </source>
</evidence>
<dbReference type="SUPFAM" id="SSF46689">
    <property type="entry name" value="Homeodomain-like"/>
    <property type="match status" value="1"/>
</dbReference>
<organism evidence="6 7">
    <name type="scientific">Streptomyces orinoci</name>
    <name type="common">Streptoverticillium orinoci</name>
    <dbReference type="NCBI Taxonomy" id="67339"/>
    <lineage>
        <taxon>Bacteria</taxon>
        <taxon>Bacillati</taxon>
        <taxon>Actinomycetota</taxon>
        <taxon>Actinomycetes</taxon>
        <taxon>Kitasatosporales</taxon>
        <taxon>Streptomycetaceae</taxon>
        <taxon>Streptomyces</taxon>
    </lineage>
</organism>
<dbReference type="PRINTS" id="PR00455">
    <property type="entry name" value="HTHTETR"/>
</dbReference>
<evidence type="ECO:0000313" key="6">
    <source>
        <dbReference type="EMBL" id="MEV5505387.1"/>
    </source>
</evidence>
<gene>
    <name evidence="6" type="ORF">AB0L16_02780</name>
</gene>
<dbReference type="Pfam" id="PF00440">
    <property type="entry name" value="TetR_N"/>
    <property type="match status" value="1"/>
</dbReference>
<keyword evidence="2 4" id="KW-0238">DNA-binding</keyword>
<dbReference type="PANTHER" id="PTHR30055:SF151">
    <property type="entry name" value="TRANSCRIPTIONAL REGULATORY PROTEIN"/>
    <property type="match status" value="1"/>
</dbReference>
<evidence type="ECO:0000259" key="5">
    <source>
        <dbReference type="PROSITE" id="PS50977"/>
    </source>
</evidence>
<dbReference type="PROSITE" id="PS50977">
    <property type="entry name" value="HTH_TETR_2"/>
    <property type="match status" value="1"/>
</dbReference>
<feature type="DNA-binding region" description="H-T-H motif" evidence="4">
    <location>
        <begin position="34"/>
        <end position="53"/>
    </location>
</feature>
<dbReference type="InterPro" id="IPR050109">
    <property type="entry name" value="HTH-type_TetR-like_transc_reg"/>
</dbReference>
<feature type="domain" description="HTH tetR-type" evidence="5">
    <location>
        <begin position="11"/>
        <end position="71"/>
    </location>
</feature>
<dbReference type="InterPro" id="IPR001647">
    <property type="entry name" value="HTH_TetR"/>
</dbReference>
<name>A0ABV3JRB4_STRON</name>
<dbReference type="RefSeq" id="WP_109278717.1">
    <property type="nucleotide sequence ID" value="NZ_JBFAUK010000002.1"/>
</dbReference>
<dbReference type="PANTHER" id="PTHR30055">
    <property type="entry name" value="HTH-TYPE TRANSCRIPTIONAL REGULATOR RUTR"/>
    <property type="match status" value="1"/>
</dbReference>
<dbReference type="InterPro" id="IPR036271">
    <property type="entry name" value="Tet_transcr_reg_TetR-rel_C_sf"/>
</dbReference>
<dbReference type="Proteomes" id="UP001552594">
    <property type="component" value="Unassembled WGS sequence"/>
</dbReference>
<dbReference type="Gene3D" id="1.10.357.10">
    <property type="entry name" value="Tetracycline Repressor, domain 2"/>
    <property type="match status" value="1"/>
</dbReference>
<dbReference type="InterPro" id="IPR009057">
    <property type="entry name" value="Homeodomain-like_sf"/>
</dbReference>
<reference evidence="6 7" key="1">
    <citation type="submission" date="2024-06" db="EMBL/GenBank/DDBJ databases">
        <title>The Natural Products Discovery Center: Release of the First 8490 Sequenced Strains for Exploring Actinobacteria Biosynthetic Diversity.</title>
        <authorList>
            <person name="Kalkreuter E."/>
            <person name="Kautsar S.A."/>
            <person name="Yang D."/>
            <person name="Bader C.D."/>
            <person name="Teijaro C.N."/>
            <person name="Fluegel L."/>
            <person name="Davis C.M."/>
            <person name="Simpson J.R."/>
            <person name="Lauterbach L."/>
            <person name="Steele A.D."/>
            <person name="Gui C."/>
            <person name="Meng S."/>
            <person name="Li G."/>
            <person name="Viehrig K."/>
            <person name="Ye F."/>
            <person name="Su P."/>
            <person name="Kiefer A.F."/>
            <person name="Nichols A."/>
            <person name="Cepeda A.J."/>
            <person name="Yan W."/>
            <person name="Fan B."/>
            <person name="Jiang Y."/>
            <person name="Adhikari A."/>
            <person name="Zheng C.-J."/>
            <person name="Schuster L."/>
            <person name="Cowan T.M."/>
            <person name="Smanski M.J."/>
            <person name="Chevrette M.G."/>
            <person name="De Carvalho L.P.S."/>
            <person name="Shen B."/>
        </authorList>
    </citation>
    <scope>NUCLEOTIDE SEQUENCE [LARGE SCALE GENOMIC DNA]</scope>
    <source>
        <strain evidence="6 7">NPDC052347</strain>
    </source>
</reference>
<accession>A0ABV3JRB4</accession>
<sequence length="182" mass="19644">MNPPGPGRPRALSRSLIVTAARRIADEEGLTALTVRRVARRLGTGQASLYRHIADRGQLLLLLAEQVAAQLPPPAPDPEPRQRVRRHWLAAHDHLSRHPWATGILAGSPYPPSGTAGFARDALDALTAAGLPRDEAVRAHRALWNLLLGHLQGARPARSDFDWALSRLLDGALGRRPAGLPG</sequence>
<proteinExistence type="predicted"/>
<protein>
    <submittedName>
        <fullName evidence="6">Helix-turn-helix domain-containing protein</fullName>
    </submittedName>
</protein>
<keyword evidence="3" id="KW-0804">Transcription</keyword>
<comment type="caution">
    <text evidence="6">The sequence shown here is derived from an EMBL/GenBank/DDBJ whole genome shotgun (WGS) entry which is preliminary data.</text>
</comment>